<feature type="transmembrane region" description="Helical" evidence="8">
    <location>
        <begin position="101"/>
        <end position="127"/>
    </location>
</feature>
<comment type="subcellular location">
    <subcellularLocation>
        <location evidence="1 8">Cell membrane</location>
        <topology evidence="1 8">Multi-pass membrane protein</topology>
    </subcellularLocation>
</comment>
<dbReference type="AlphaFoldDB" id="A0AB39XGL6"/>
<dbReference type="PANTHER" id="PTHR43848:SF2">
    <property type="entry name" value="PUTRESCINE TRANSPORT SYSTEM PERMEASE PROTEIN POTI"/>
    <property type="match status" value="1"/>
</dbReference>
<proteinExistence type="inferred from homology"/>
<evidence type="ECO:0000256" key="2">
    <source>
        <dbReference type="ARBA" id="ARBA00007069"/>
    </source>
</evidence>
<dbReference type="InterPro" id="IPR000515">
    <property type="entry name" value="MetI-like"/>
</dbReference>
<sequence>MQNLSRLSRFNIASLALGLAFLYLPIVILVIYSFNASRLVTVWGGWSLRWYHEFFNDRAMIEASWMSLRVAVSSASIATLLGTLAAVALSRGERFRGRTLFSGMLYAPLVMPEVISGLSLLLLFVALNAERGFWTVTIAHTTLTMCFVAVVVQSRLGSLDRSLEEAAMDLGCDPVRAFLSVTLPLIAPAIIAGWMLAFTLSLDDLVIASFTTGPGSATLPIRIYSEVRLGVKPEINAICTLVIGLIALVIVLASLASKLSSSQGERSTALARDLS</sequence>
<feature type="domain" description="ABC transmembrane type-1" evidence="9">
    <location>
        <begin position="64"/>
        <end position="256"/>
    </location>
</feature>
<keyword evidence="7 8" id="KW-0472">Membrane</keyword>
<dbReference type="GO" id="GO:0055085">
    <property type="term" value="P:transmembrane transport"/>
    <property type="evidence" value="ECO:0007669"/>
    <property type="project" value="InterPro"/>
</dbReference>
<accession>A0AB39XGL6</accession>
<keyword evidence="4" id="KW-1003">Cell membrane</keyword>
<reference evidence="10" key="1">
    <citation type="submission" date="2024-08" db="EMBL/GenBank/DDBJ databases">
        <authorList>
            <person name="Chaddad Z."/>
            <person name="Lamrabet M."/>
            <person name="Bouhnik O."/>
            <person name="Alami S."/>
            <person name="Wipf D."/>
            <person name="Courty P.E."/>
            <person name="Missbah El Idrissi M."/>
        </authorList>
    </citation>
    <scope>NUCLEOTIDE SEQUENCE</scope>
    <source>
        <strain evidence="10">LLZ17</strain>
    </source>
</reference>
<keyword evidence="6 8" id="KW-1133">Transmembrane helix</keyword>
<evidence type="ECO:0000256" key="4">
    <source>
        <dbReference type="ARBA" id="ARBA00022475"/>
    </source>
</evidence>
<comment type="similarity">
    <text evidence="2">Belongs to the binding-protein-dependent transport system permease family. CysTW subfamily.</text>
</comment>
<organism evidence="10">
    <name type="scientific">Bradyrhizobium sp. LLZ17</name>
    <dbReference type="NCBI Taxonomy" id="3239388"/>
    <lineage>
        <taxon>Bacteria</taxon>
        <taxon>Pseudomonadati</taxon>
        <taxon>Pseudomonadota</taxon>
        <taxon>Alphaproteobacteria</taxon>
        <taxon>Hyphomicrobiales</taxon>
        <taxon>Nitrobacteraceae</taxon>
        <taxon>Bradyrhizobium</taxon>
    </lineage>
</organism>
<evidence type="ECO:0000259" key="9">
    <source>
        <dbReference type="PROSITE" id="PS50928"/>
    </source>
</evidence>
<dbReference type="CDD" id="cd06261">
    <property type="entry name" value="TM_PBP2"/>
    <property type="match status" value="1"/>
</dbReference>
<feature type="transmembrane region" description="Helical" evidence="8">
    <location>
        <begin position="235"/>
        <end position="256"/>
    </location>
</feature>
<dbReference type="PROSITE" id="PS50928">
    <property type="entry name" value="ABC_TM1"/>
    <property type="match status" value="1"/>
</dbReference>
<name>A0AB39XGL6_9BRAD</name>
<dbReference type="PANTHER" id="PTHR43848">
    <property type="entry name" value="PUTRESCINE TRANSPORT SYSTEM PERMEASE PROTEIN POTI"/>
    <property type="match status" value="1"/>
</dbReference>
<keyword evidence="3 8" id="KW-0813">Transport</keyword>
<evidence type="ECO:0000256" key="6">
    <source>
        <dbReference type="ARBA" id="ARBA00022989"/>
    </source>
</evidence>
<dbReference type="InterPro" id="IPR051789">
    <property type="entry name" value="Bact_Polyamine_Transport"/>
</dbReference>
<feature type="transmembrane region" description="Helical" evidence="8">
    <location>
        <begin position="133"/>
        <end position="156"/>
    </location>
</feature>
<evidence type="ECO:0000256" key="3">
    <source>
        <dbReference type="ARBA" id="ARBA00022448"/>
    </source>
</evidence>
<dbReference type="RefSeq" id="WP_369721467.1">
    <property type="nucleotide sequence ID" value="NZ_CP165734.1"/>
</dbReference>
<protein>
    <submittedName>
        <fullName evidence="10">ABC transporter permease</fullName>
    </submittedName>
</protein>
<gene>
    <name evidence="10" type="ORF">AB8Z38_31345</name>
</gene>
<dbReference type="GO" id="GO:0005886">
    <property type="term" value="C:plasma membrane"/>
    <property type="evidence" value="ECO:0007669"/>
    <property type="project" value="UniProtKB-SubCell"/>
</dbReference>
<feature type="transmembrane region" description="Helical" evidence="8">
    <location>
        <begin position="12"/>
        <end position="34"/>
    </location>
</feature>
<evidence type="ECO:0000256" key="8">
    <source>
        <dbReference type="RuleBase" id="RU363032"/>
    </source>
</evidence>
<dbReference type="Gene3D" id="1.10.3720.10">
    <property type="entry name" value="MetI-like"/>
    <property type="match status" value="1"/>
</dbReference>
<evidence type="ECO:0000256" key="7">
    <source>
        <dbReference type="ARBA" id="ARBA00023136"/>
    </source>
</evidence>
<evidence type="ECO:0000256" key="5">
    <source>
        <dbReference type="ARBA" id="ARBA00022692"/>
    </source>
</evidence>
<feature type="transmembrane region" description="Helical" evidence="8">
    <location>
        <begin position="70"/>
        <end position="89"/>
    </location>
</feature>
<dbReference type="SUPFAM" id="SSF161098">
    <property type="entry name" value="MetI-like"/>
    <property type="match status" value="1"/>
</dbReference>
<dbReference type="InterPro" id="IPR035906">
    <property type="entry name" value="MetI-like_sf"/>
</dbReference>
<evidence type="ECO:0000313" key="10">
    <source>
        <dbReference type="EMBL" id="XDV57030.1"/>
    </source>
</evidence>
<dbReference type="Pfam" id="PF00528">
    <property type="entry name" value="BPD_transp_1"/>
    <property type="match status" value="1"/>
</dbReference>
<evidence type="ECO:0000256" key="1">
    <source>
        <dbReference type="ARBA" id="ARBA00004651"/>
    </source>
</evidence>
<feature type="transmembrane region" description="Helical" evidence="8">
    <location>
        <begin position="177"/>
        <end position="197"/>
    </location>
</feature>
<dbReference type="EMBL" id="CP165734">
    <property type="protein sequence ID" value="XDV57030.1"/>
    <property type="molecule type" value="Genomic_DNA"/>
</dbReference>
<keyword evidence="5 8" id="KW-0812">Transmembrane</keyword>